<dbReference type="Proteomes" id="UP000297595">
    <property type="component" value="Unassembled WGS sequence"/>
</dbReference>
<dbReference type="OrthoDB" id="5380840at2759"/>
<gene>
    <name evidence="1" type="ORF">EYR41_004117</name>
</gene>
<accession>A0A8H2E842</accession>
<dbReference type="EMBL" id="SOZJ01000002">
    <property type="protein sequence ID" value="TGJ72207.1"/>
    <property type="molecule type" value="Genomic_DNA"/>
</dbReference>
<evidence type="ECO:0008006" key="3">
    <source>
        <dbReference type="Google" id="ProtNLM"/>
    </source>
</evidence>
<organism evidence="1 2">
    <name type="scientific">Orbilia oligospora</name>
    <name type="common">Nematode-trapping fungus</name>
    <name type="synonym">Arthrobotrys oligospora</name>
    <dbReference type="NCBI Taxonomy" id="2813651"/>
    <lineage>
        <taxon>Eukaryota</taxon>
        <taxon>Fungi</taxon>
        <taxon>Dikarya</taxon>
        <taxon>Ascomycota</taxon>
        <taxon>Pezizomycotina</taxon>
        <taxon>Orbiliomycetes</taxon>
        <taxon>Orbiliales</taxon>
        <taxon>Orbiliaceae</taxon>
        <taxon>Orbilia</taxon>
    </lineage>
</organism>
<evidence type="ECO:0000313" key="1">
    <source>
        <dbReference type="EMBL" id="TGJ72207.1"/>
    </source>
</evidence>
<proteinExistence type="predicted"/>
<reference evidence="1 2" key="1">
    <citation type="submission" date="2019-03" db="EMBL/GenBank/DDBJ databases">
        <title>Nematode-trapping fungi genome.</title>
        <authorList>
            <person name="Vidal-Diez De Ulzurrun G."/>
        </authorList>
    </citation>
    <scope>NUCLEOTIDE SEQUENCE [LARGE SCALE GENOMIC DNA]</scope>
    <source>
        <strain evidence="1 2">TWF154</strain>
    </source>
</reference>
<evidence type="ECO:0000313" key="2">
    <source>
        <dbReference type="Proteomes" id="UP000297595"/>
    </source>
</evidence>
<protein>
    <recommendedName>
        <fullName evidence="3">Zn(2)-C6 fungal-type domain-containing protein</fullName>
    </recommendedName>
</protein>
<comment type="caution">
    <text evidence="1">The sequence shown here is derived from an EMBL/GenBank/DDBJ whole genome shotgun (WGS) entry which is preliminary data.</text>
</comment>
<dbReference type="AlphaFoldDB" id="A0A8H2E842"/>
<name>A0A8H2E842_ORBOL</name>
<sequence length="757" mass="85632">MASCAQCRLSDRKKKCTPESRAWPDQRCDYCVKSGYPCSEFMSKKQLTSISEAERAQLLVKEKLRSPVEIISELDCLLYLREEAQRFEAQFSKRYSERGVRGTPNEPGGHYLVQRASRQIGEALGKVLHEAQRTFPRLILNGDTPNAYILGALTWGKISYHPSSIRTEYQCQCKCPAPNCTQGPMQASLDAAAGLNFRRFKGLELMSQKWKGPGEYPSKITSADISELYKVLVAVSQVCGGCAEHTPRYRSLNNNSAHVTIFANNDILRKLCPLFLTAFLLNKEQINETDITDWPQTIVEAGPSNIDDFDGEATVHMAAAAYFLNKSLFFEVIRIIRVTHFYDLLNLEDKAMNDVPVRLAILLRRFDAFECLFDLYDKYELYSRPAPPGYAAYRLALPGPQYNQLPDRLPLTAFMVAISLFHLEDSLSLRFVDYFFRLRPLCIWDGGAKVLLSSVLNTKFTQDADISLLELRPIHLAGFMKKTKVFKKLLSYGNYSSNILTIAMVAVYHDDATLFPLLSCLFRSNIELRESKISWVMNFVKRCGSEKLVHSLDAFFDTQDWFARGYLQVNLSNQNLYTMEHDPPHSDQPSEGNMATAREAGGDIQLPTQDLAEELPVRRNSTPEILESIEGLGQVLVDRQPLLLETDTNDSGKCLLAENEAILLAPSGSEYLTEGVKDDIASRKATSISQTSSSSTFYSEKSALSIGGMPFLVPSSRNLISDTNNARKRRRTEEHEEDMYWYRYVSVPISEFPRNLR</sequence>